<feature type="non-terminal residue" evidence="2">
    <location>
        <position position="1"/>
    </location>
</feature>
<protein>
    <submittedName>
        <fullName evidence="2">Uncharacterized protein</fullName>
    </submittedName>
</protein>
<name>A0A9P8Q732_WICPI</name>
<accession>A0A9P8Q732</accession>
<keyword evidence="3" id="KW-1185">Reference proteome</keyword>
<dbReference type="EMBL" id="JAEUBG010002673">
    <property type="protein sequence ID" value="KAH3684175.1"/>
    <property type="molecule type" value="Genomic_DNA"/>
</dbReference>
<feature type="compositionally biased region" description="Polar residues" evidence="1">
    <location>
        <begin position="41"/>
        <end position="57"/>
    </location>
</feature>
<dbReference type="AlphaFoldDB" id="A0A9P8Q732"/>
<gene>
    <name evidence="2" type="ORF">WICPIJ_004818</name>
</gene>
<organism evidence="2 3">
    <name type="scientific">Wickerhamomyces pijperi</name>
    <name type="common">Yeast</name>
    <name type="synonym">Pichia pijperi</name>
    <dbReference type="NCBI Taxonomy" id="599730"/>
    <lineage>
        <taxon>Eukaryota</taxon>
        <taxon>Fungi</taxon>
        <taxon>Dikarya</taxon>
        <taxon>Ascomycota</taxon>
        <taxon>Saccharomycotina</taxon>
        <taxon>Saccharomycetes</taxon>
        <taxon>Phaffomycetales</taxon>
        <taxon>Wickerhamomycetaceae</taxon>
        <taxon>Wickerhamomyces</taxon>
    </lineage>
</organism>
<evidence type="ECO:0000256" key="1">
    <source>
        <dbReference type="SAM" id="MobiDB-lite"/>
    </source>
</evidence>
<reference evidence="2" key="1">
    <citation type="journal article" date="2021" name="Open Biol.">
        <title>Shared evolutionary footprints suggest mitochondrial oxidative damage underlies multiple complex I losses in fungi.</title>
        <authorList>
            <person name="Schikora-Tamarit M.A."/>
            <person name="Marcet-Houben M."/>
            <person name="Nosek J."/>
            <person name="Gabaldon T."/>
        </authorList>
    </citation>
    <scope>NUCLEOTIDE SEQUENCE</scope>
    <source>
        <strain evidence="2">CBS2887</strain>
    </source>
</reference>
<evidence type="ECO:0000313" key="3">
    <source>
        <dbReference type="Proteomes" id="UP000774326"/>
    </source>
</evidence>
<dbReference type="Proteomes" id="UP000774326">
    <property type="component" value="Unassembled WGS sequence"/>
</dbReference>
<reference evidence="2" key="2">
    <citation type="submission" date="2021-01" db="EMBL/GenBank/DDBJ databases">
        <authorList>
            <person name="Schikora-Tamarit M.A."/>
        </authorList>
    </citation>
    <scope>NUCLEOTIDE SEQUENCE</scope>
    <source>
        <strain evidence="2">CBS2887</strain>
    </source>
</reference>
<proteinExistence type="predicted"/>
<feature type="region of interest" description="Disordered" evidence="1">
    <location>
        <begin position="29"/>
        <end position="57"/>
    </location>
</feature>
<evidence type="ECO:0000313" key="2">
    <source>
        <dbReference type="EMBL" id="KAH3684175.1"/>
    </source>
</evidence>
<sequence>NSNFSTSMPVNHSATNLTQSFNSKRIPPQFLQQQQQQQQQWTENFASSPMTSSSINKHGTSLFAKNESMTPTSSFYHQPPTTQTQMSSFLPSFKEEDHISNDGNLIMDDFLESNLLNSGMDEYLIMDIEPATSGVGDQQGSAMGTDEVVLDWDKSEYINSVISENKSQGNISNSLFGLHHHNNTTNNVDDGQLQIGHSNDEVEGLDWLKFDI</sequence>
<comment type="caution">
    <text evidence="2">The sequence shown here is derived from an EMBL/GenBank/DDBJ whole genome shotgun (WGS) entry which is preliminary data.</text>
</comment>